<accession>A0A1G6RXE6</accession>
<reference evidence="1 2" key="1">
    <citation type="submission" date="2016-10" db="EMBL/GenBank/DDBJ databases">
        <authorList>
            <person name="de Groot N.N."/>
        </authorList>
    </citation>
    <scope>NUCLEOTIDE SEQUENCE [LARGE SCALE GENOMIC DNA]</scope>
    <source>
        <strain evidence="1 2">CPCC 100156</strain>
    </source>
</reference>
<proteinExistence type="predicted"/>
<organism evidence="1 2">
    <name type="scientific">Belnapia rosea</name>
    <dbReference type="NCBI Taxonomy" id="938405"/>
    <lineage>
        <taxon>Bacteria</taxon>
        <taxon>Pseudomonadati</taxon>
        <taxon>Pseudomonadota</taxon>
        <taxon>Alphaproteobacteria</taxon>
        <taxon>Acetobacterales</taxon>
        <taxon>Roseomonadaceae</taxon>
        <taxon>Belnapia</taxon>
    </lineage>
</organism>
<dbReference type="Proteomes" id="UP000198925">
    <property type="component" value="Unassembled WGS sequence"/>
</dbReference>
<evidence type="ECO:0000313" key="1">
    <source>
        <dbReference type="EMBL" id="SDD09332.1"/>
    </source>
</evidence>
<dbReference type="EMBL" id="FMZX01000004">
    <property type="protein sequence ID" value="SDD09332.1"/>
    <property type="molecule type" value="Genomic_DNA"/>
</dbReference>
<dbReference type="STRING" id="938405.SAMN02927895_04266"/>
<evidence type="ECO:0000313" key="2">
    <source>
        <dbReference type="Proteomes" id="UP000198925"/>
    </source>
</evidence>
<gene>
    <name evidence="1" type="ORF">SAMN04487779_1004179</name>
</gene>
<sequence length="88" mass="9367">MNPFTAAAFAWQTAFVFTLRSAQLWAQPAEAQTRLTGYVLEKQRAFTSGAFAAGQAALSGAGAEAVMAAAIAPAHRRVRANMRKIIRG</sequence>
<keyword evidence="2" id="KW-1185">Reference proteome</keyword>
<dbReference type="RefSeq" id="WP_090568105.1">
    <property type="nucleotide sequence ID" value="NZ_FMXZ01000015.1"/>
</dbReference>
<dbReference type="OrthoDB" id="7285290at2"/>
<name>A0A1G6RXE6_9PROT</name>
<protein>
    <submittedName>
        <fullName evidence="1">Uncharacterized protein</fullName>
    </submittedName>
</protein>
<dbReference type="AlphaFoldDB" id="A0A1G6RXE6"/>